<evidence type="ECO:0000256" key="1">
    <source>
        <dbReference type="ARBA" id="ARBA00008705"/>
    </source>
</evidence>
<dbReference type="Pfam" id="PF00042">
    <property type="entry name" value="Globin"/>
    <property type="match status" value="1"/>
</dbReference>
<evidence type="ECO:0000313" key="17">
    <source>
        <dbReference type="EMBL" id="KAK1164877.1"/>
    </source>
</evidence>
<dbReference type="GO" id="GO:0005506">
    <property type="term" value="F:iron ion binding"/>
    <property type="evidence" value="ECO:0007669"/>
    <property type="project" value="InterPro"/>
</dbReference>
<comment type="caution">
    <text evidence="17">The sequence shown here is derived from an EMBL/GenBank/DDBJ whole genome shotgun (WGS) entry which is preliminary data.</text>
</comment>
<dbReference type="InterPro" id="IPR013314">
    <property type="entry name" value="Globin_lamprey/hagfish"/>
</dbReference>
<evidence type="ECO:0000256" key="4">
    <source>
        <dbReference type="ARBA" id="ARBA00022617"/>
    </source>
</evidence>
<keyword evidence="4 15" id="KW-0349">Heme</keyword>
<evidence type="ECO:0000256" key="7">
    <source>
        <dbReference type="ARBA" id="ARBA00023004"/>
    </source>
</evidence>
<evidence type="ECO:0000256" key="9">
    <source>
        <dbReference type="ARBA" id="ARBA00044551"/>
    </source>
</evidence>
<comment type="catalytic activity">
    <reaction evidence="14">
        <text>H2O2 + AH2 = A + 2 H2O</text>
        <dbReference type="Rhea" id="RHEA:30275"/>
        <dbReference type="ChEBI" id="CHEBI:13193"/>
        <dbReference type="ChEBI" id="CHEBI:15377"/>
        <dbReference type="ChEBI" id="CHEBI:16240"/>
        <dbReference type="ChEBI" id="CHEBI:17499"/>
    </reaction>
    <physiologicalReaction direction="left-to-right" evidence="14">
        <dbReference type="Rhea" id="RHEA:30276"/>
    </physiologicalReaction>
</comment>
<proteinExistence type="inferred from homology"/>
<gene>
    <name evidence="17" type="primary">cygb1</name>
    <name evidence="17" type="ORF">AOXY_G15297</name>
</gene>
<dbReference type="PANTHER" id="PTHR46783:SF3">
    <property type="entry name" value="GLOBIN FAMILY PROFILE DOMAIN-CONTAINING PROTEIN"/>
    <property type="match status" value="1"/>
</dbReference>
<dbReference type="InterPro" id="IPR009050">
    <property type="entry name" value="Globin-like_sf"/>
</dbReference>
<feature type="domain" description="Globin" evidence="16">
    <location>
        <begin position="3"/>
        <end position="152"/>
    </location>
</feature>
<dbReference type="Gene3D" id="1.10.490.10">
    <property type="entry name" value="Globins"/>
    <property type="match status" value="1"/>
</dbReference>
<evidence type="ECO:0000256" key="10">
    <source>
        <dbReference type="ARBA" id="ARBA00044562"/>
    </source>
</evidence>
<dbReference type="GO" id="GO:0019825">
    <property type="term" value="F:oxygen binding"/>
    <property type="evidence" value="ECO:0007669"/>
    <property type="project" value="InterPro"/>
</dbReference>
<dbReference type="GO" id="GO:0005344">
    <property type="term" value="F:oxygen carrier activity"/>
    <property type="evidence" value="ECO:0007669"/>
    <property type="project" value="UniProtKB-KW"/>
</dbReference>
<dbReference type="SUPFAM" id="SSF46458">
    <property type="entry name" value="Globin-like"/>
    <property type="match status" value="1"/>
</dbReference>
<keyword evidence="7" id="KW-0408">Iron</keyword>
<dbReference type="GO" id="GO:0020037">
    <property type="term" value="F:heme binding"/>
    <property type="evidence" value="ECO:0007669"/>
    <property type="project" value="InterPro"/>
</dbReference>
<evidence type="ECO:0000256" key="13">
    <source>
        <dbReference type="ARBA" id="ARBA00048118"/>
    </source>
</evidence>
<sequence>MGILTQDDKQNIRDFWAKVFENAEDNGKAIIIRLFIDHPEAMKYFKHFKNVTSRVELEKNARVKVHGRRVMNALNQIVESMDDWGAVVGILTPLAQKHKEVHKVGVHNFKLLFETIINVYKDALGASFTASICESWRKVFKLLFEFLETFYTNTSESCKTGPL</sequence>
<organism evidence="17 18">
    <name type="scientific">Acipenser oxyrinchus oxyrinchus</name>
    <dbReference type="NCBI Taxonomy" id="40147"/>
    <lineage>
        <taxon>Eukaryota</taxon>
        <taxon>Metazoa</taxon>
        <taxon>Chordata</taxon>
        <taxon>Craniata</taxon>
        <taxon>Vertebrata</taxon>
        <taxon>Euteleostomi</taxon>
        <taxon>Actinopterygii</taxon>
        <taxon>Chondrostei</taxon>
        <taxon>Acipenseriformes</taxon>
        <taxon>Acipenseridae</taxon>
        <taxon>Acipenser</taxon>
    </lineage>
</organism>
<accession>A0AAD8D736</accession>
<dbReference type="AlphaFoldDB" id="A0AAD8D736"/>
<reference evidence="17" key="1">
    <citation type="submission" date="2022-02" db="EMBL/GenBank/DDBJ databases">
        <title>Atlantic sturgeon de novo genome assembly.</title>
        <authorList>
            <person name="Stock M."/>
            <person name="Klopp C."/>
            <person name="Guiguen Y."/>
            <person name="Cabau C."/>
            <person name="Parinello H."/>
            <person name="Santidrian Yebra-Pimentel E."/>
            <person name="Kuhl H."/>
            <person name="Dirks R.P."/>
            <person name="Guessner J."/>
            <person name="Wuertz S."/>
            <person name="Du K."/>
            <person name="Schartl M."/>
        </authorList>
    </citation>
    <scope>NUCLEOTIDE SEQUENCE</scope>
    <source>
        <strain evidence="17">STURGEONOMICS-FGT-2020</strain>
        <tissue evidence="17">Whole blood</tissue>
    </source>
</reference>
<name>A0AAD8D736_ACIOX</name>
<dbReference type="PROSITE" id="PS01033">
    <property type="entry name" value="GLOBIN"/>
    <property type="match status" value="1"/>
</dbReference>
<dbReference type="EMBL" id="JAGXEW010000013">
    <property type="protein sequence ID" value="KAK1164877.1"/>
    <property type="molecule type" value="Genomic_DNA"/>
</dbReference>
<dbReference type="PRINTS" id="PR01906">
    <property type="entry name" value="FISHGLOBIN"/>
</dbReference>
<evidence type="ECO:0000313" key="18">
    <source>
        <dbReference type="Proteomes" id="UP001230051"/>
    </source>
</evidence>
<evidence type="ECO:0000256" key="14">
    <source>
        <dbReference type="ARBA" id="ARBA00049899"/>
    </source>
</evidence>
<dbReference type="InterPro" id="IPR012292">
    <property type="entry name" value="Globin/Proto"/>
</dbReference>
<keyword evidence="3 15" id="KW-0813">Transport</keyword>
<comment type="catalytic activity">
    <reaction evidence="8">
        <text>Fe(II)-heme b-[protein] + nitric oxide + O2 = Fe(III)-heme b-[protein] + nitrate</text>
        <dbReference type="Rhea" id="RHEA:78091"/>
        <dbReference type="Rhea" id="RHEA-COMP:18975"/>
        <dbReference type="Rhea" id="RHEA-COMP:18976"/>
        <dbReference type="ChEBI" id="CHEBI:15379"/>
        <dbReference type="ChEBI" id="CHEBI:16480"/>
        <dbReference type="ChEBI" id="CHEBI:17632"/>
        <dbReference type="ChEBI" id="CHEBI:55376"/>
        <dbReference type="ChEBI" id="CHEBI:60344"/>
    </reaction>
    <physiologicalReaction direction="left-to-right" evidence="8">
        <dbReference type="Rhea" id="RHEA:78092"/>
    </physiologicalReaction>
</comment>
<dbReference type="EC" id="1.15.1.1" evidence="2"/>
<dbReference type="PANTHER" id="PTHR46783">
    <property type="entry name" value="CYTOGLOBIN"/>
    <property type="match status" value="1"/>
</dbReference>
<evidence type="ECO:0000256" key="11">
    <source>
        <dbReference type="ARBA" id="ARBA00044569"/>
    </source>
</evidence>
<evidence type="ECO:0000256" key="6">
    <source>
        <dbReference type="ARBA" id="ARBA00022723"/>
    </source>
</evidence>
<keyword evidence="6" id="KW-0479">Metal-binding</keyword>
<evidence type="ECO:0000256" key="5">
    <source>
        <dbReference type="ARBA" id="ARBA00022621"/>
    </source>
</evidence>
<evidence type="ECO:0000256" key="8">
    <source>
        <dbReference type="ARBA" id="ARBA00044448"/>
    </source>
</evidence>
<comment type="catalytic activity">
    <reaction evidence="12">
        <text>2 superoxide + 2 H(+) = H2O2 + O2</text>
        <dbReference type="Rhea" id="RHEA:20696"/>
        <dbReference type="ChEBI" id="CHEBI:15378"/>
        <dbReference type="ChEBI" id="CHEBI:15379"/>
        <dbReference type="ChEBI" id="CHEBI:16240"/>
        <dbReference type="ChEBI" id="CHEBI:18421"/>
        <dbReference type="EC" id="1.15.1.1"/>
    </reaction>
    <physiologicalReaction direction="left-to-right" evidence="12">
        <dbReference type="Rhea" id="RHEA:20697"/>
    </physiologicalReaction>
</comment>
<evidence type="ECO:0000256" key="15">
    <source>
        <dbReference type="RuleBase" id="RU000356"/>
    </source>
</evidence>
<evidence type="ECO:0000256" key="3">
    <source>
        <dbReference type="ARBA" id="ARBA00022448"/>
    </source>
</evidence>
<evidence type="ECO:0000256" key="2">
    <source>
        <dbReference type="ARBA" id="ARBA00012682"/>
    </source>
</evidence>
<comment type="similarity">
    <text evidence="1 15">Belongs to the globin family.</text>
</comment>
<evidence type="ECO:0000256" key="12">
    <source>
        <dbReference type="ARBA" id="ARBA00047393"/>
    </source>
</evidence>
<keyword evidence="18" id="KW-1185">Reference proteome</keyword>
<dbReference type="GO" id="GO:0004784">
    <property type="term" value="F:superoxide dismutase activity"/>
    <property type="evidence" value="ECO:0007669"/>
    <property type="project" value="UniProtKB-EC"/>
</dbReference>
<keyword evidence="5 15" id="KW-0561">Oxygen transport</keyword>
<dbReference type="InterPro" id="IPR000971">
    <property type="entry name" value="Globin"/>
</dbReference>
<evidence type="ECO:0000259" key="16">
    <source>
        <dbReference type="PROSITE" id="PS01033"/>
    </source>
</evidence>
<dbReference type="Proteomes" id="UP001230051">
    <property type="component" value="Unassembled WGS sequence"/>
</dbReference>
<comment type="catalytic activity">
    <reaction evidence="13">
        <text>Fe(III)-heme b-[protein] + nitric oxide + H2O = Fe(II)-heme b-[protein] + nitrite + 2 H(+)</text>
        <dbReference type="Rhea" id="RHEA:77711"/>
        <dbReference type="Rhea" id="RHEA-COMP:18975"/>
        <dbReference type="Rhea" id="RHEA-COMP:18976"/>
        <dbReference type="ChEBI" id="CHEBI:15377"/>
        <dbReference type="ChEBI" id="CHEBI:15378"/>
        <dbReference type="ChEBI" id="CHEBI:16301"/>
        <dbReference type="ChEBI" id="CHEBI:16480"/>
        <dbReference type="ChEBI" id="CHEBI:55376"/>
        <dbReference type="ChEBI" id="CHEBI:60344"/>
    </reaction>
    <physiologicalReaction direction="right-to-left" evidence="13">
        <dbReference type="Rhea" id="RHEA:77713"/>
    </physiologicalReaction>
</comment>
<protein>
    <recommendedName>
        <fullName evidence="2">superoxide dismutase</fullName>
        <ecNumber evidence="2">1.15.1.1</ecNumber>
    </recommendedName>
    <alternativeName>
        <fullName evidence="9">Nitrite reductase CYGB</fullName>
    </alternativeName>
    <alternativeName>
        <fullName evidence="11">Pseudoperoxidase CYGB</fullName>
    </alternativeName>
    <alternativeName>
        <fullName evidence="10">Superoxide dismutase CYGB</fullName>
    </alternativeName>
</protein>